<sequence length="577" mass="61462">MAVDRRRRALLGLLMLGLGAGRPAQGRPAFAEPIPLPGPLQGGAADHAGHVHSASPGGTLAILAALASPVPGPAERPALPSLGDGGAESIPVGTERRLGDRIMRDIWRDPAYLDDPVLNDYLRALWEPLYDSASRRGEVGAELGERFAWRTFLVQDPSVNAFALPGGYVGIHLGLIAVTASSDELASVLAHEMSHVTQRHIARSVASSQSRSILAVASLILGVLAASRSADAANALIAGGQAVAMQGQLNYSRDMEREADRIGYGVLTGAGFDPAGMASMFEKLLQASRLNDSQNFPYLRTHPLSTERIGEARSRLGLDLSGRRAPPRSLLHALMQARARVLMDPRALSLQRWQALDATLSRETAAPPAERLAQAYASALASLRLRDWGRAERALPEARRLAAGDAAAQRTVDLLDIELQIARGDPAGAATRLAQALAASRGSAGAGVEARFAPSEGRVWLFAASEQALLPGAAPEALRPMADRLQTWVAERPEDGPAWALLGRVWERLGEGMRSLRAAAEARAAQADLQGAIDRLKAAQQRGVRGDFIEASVVDARLRELQARRQRELADERSGAL</sequence>
<evidence type="ECO:0000256" key="6">
    <source>
        <dbReference type="ARBA" id="ARBA00023049"/>
    </source>
</evidence>
<name>A0A839HJJ1_9BURK</name>
<comment type="cofactor">
    <cofactor evidence="1">
        <name>Zn(2+)</name>
        <dbReference type="ChEBI" id="CHEBI:29105"/>
    </cofactor>
</comment>
<dbReference type="PANTHER" id="PTHR22726">
    <property type="entry name" value="METALLOENDOPEPTIDASE OMA1"/>
    <property type="match status" value="1"/>
</dbReference>
<evidence type="ECO:0000259" key="7">
    <source>
        <dbReference type="Pfam" id="PF01435"/>
    </source>
</evidence>
<evidence type="ECO:0000313" key="9">
    <source>
        <dbReference type="Proteomes" id="UP000586093"/>
    </source>
</evidence>
<keyword evidence="9" id="KW-1185">Reference proteome</keyword>
<dbReference type="PANTHER" id="PTHR22726:SF1">
    <property type="entry name" value="METALLOENDOPEPTIDASE OMA1, MITOCHONDRIAL"/>
    <property type="match status" value="1"/>
</dbReference>
<dbReference type="EMBL" id="JACIVI010000005">
    <property type="protein sequence ID" value="MBB1162887.1"/>
    <property type="molecule type" value="Genomic_DNA"/>
</dbReference>
<gene>
    <name evidence="8" type="ORF">H4F90_12960</name>
</gene>
<keyword evidence="5" id="KW-0862">Zinc</keyword>
<dbReference type="InterPro" id="IPR001915">
    <property type="entry name" value="Peptidase_M48"/>
</dbReference>
<evidence type="ECO:0000256" key="1">
    <source>
        <dbReference type="ARBA" id="ARBA00001947"/>
    </source>
</evidence>
<dbReference type="AlphaFoldDB" id="A0A839HJJ1"/>
<evidence type="ECO:0000256" key="4">
    <source>
        <dbReference type="ARBA" id="ARBA00022801"/>
    </source>
</evidence>
<keyword evidence="3" id="KW-0479">Metal-binding</keyword>
<dbReference type="RefSeq" id="WP_182665268.1">
    <property type="nucleotide sequence ID" value="NZ_JACIVI010000005.1"/>
</dbReference>
<proteinExistence type="predicted"/>
<evidence type="ECO:0000256" key="3">
    <source>
        <dbReference type="ARBA" id="ARBA00022723"/>
    </source>
</evidence>
<dbReference type="Proteomes" id="UP000586093">
    <property type="component" value="Unassembled WGS sequence"/>
</dbReference>
<dbReference type="GO" id="GO:0046872">
    <property type="term" value="F:metal ion binding"/>
    <property type="evidence" value="ECO:0007669"/>
    <property type="project" value="UniProtKB-KW"/>
</dbReference>
<dbReference type="GO" id="GO:0016020">
    <property type="term" value="C:membrane"/>
    <property type="evidence" value="ECO:0007669"/>
    <property type="project" value="TreeGrafter"/>
</dbReference>
<keyword evidence="6 8" id="KW-0482">Metalloprotease</keyword>
<dbReference type="InterPro" id="IPR051156">
    <property type="entry name" value="Mito/Outer_Membr_Metalloprot"/>
</dbReference>
<evidence type="ECO:0000256" key="2">
    <source>
        <dbReference type="ARBA" id="ARBA00022670"/>
    </source>
</evidence>
<reference evidence="8 9" key="1">
    <citation type="submission" date="2020-08" db="EMBL/GenBank/DDBJ databases">
        <title>Aquariorum lacteus gen. nov., sp. nov., a new member of the family Comamonadaceae, isolated from freshwater aquarium.</title>
        <authorList>
            <person name="Chun S.-J."/>
        </authorList>
    </citation>
    <scope>NUCLEOTIDE SEQUENCE [LARGE SCALE GENOMIC DNA]</scope>
    <source>
        <strain evidence="8 9">SJAQ100</strain>
    </source>
</reference>
<protein>
    <submittedName>
        <fullName evidence="8">M48 family metalloprotease</fullName>
    </submittedName>
</protein>
<comment type="caution">
    <text evidence="8">The sequence shown here is derived from an EMBL/GenBank/DDBJ whole genome shotgun (WGS) entry which is preliminary data.</text>
</comment>
<dbReference type="GO" id="GO:0051603">
    <property type="term" value="P:proteolysis involved in protein catabolic process"/>
    <property type="evidence" value="ECO:0007669"/>
    <property type="project" value="TreeGrafter"/>
</dbReference>
<dbReference type="Pfam" id="PF01435">
    <property type="entry name" value="Peptidase_M48"/>
    <property type="match status" value="1"/>
</dbReference>
<dbReference type="Gene3D" id="3.30.2010.10">
    <property type="entry name" value="Metalloproteases ('zincins'), catalytic domain"/>
    <property type="match status" value="1"/>
</dbReference>
<keyword evidence="2 8" id="KW-0645">Protease</keyword>
<dbReference type="GO" id="GO:0004222">
    <property type="term" value="F:metalloendopeptidase activity"/>
    <property type="evidence" value="ECO:0007669"/>
    <property type="project" value="InterPro"/>
</dbReference>
<feature type="domain" description="Peptidase M48" evidence="7">
    <location>
        <begin position="149"/>
        <end position="315"/>
    </location>
</feature>
<evidence type="ECO:0000313" key="8">
    <source>
        <dbReference type="EMBL" id="MBB1162887.1"/>
    </source>
</evidence>
<evidence type="ECO:0000256" key="5">
    <source>
        <dbReference type="ARBA" id="ARBA00022833"/>
    </source>
</evidence>
<organism evidence="8 9">
    <name type="scientific">Aquariibacter albus</name>
    <dbReference type="NCBI Taxonomy" id="2759899"/>
    <lineage>
        <taxon>Bacteria</taxon>
        <taxon>Pseudomonadati</taxon>
        <taxon>Pseudomonadota</taxon>
        <taxon>Betaproteobacteria</taxon>
        <taxon>Burkholderiales</taxon>
        <taxon>Sphaerotilaceae</taxon>
        <taxon>Aquariibacter</taxon>
    </lineage>
</organism>
<accession>A0A839HJJ1</accession>
<keyword evidence="4" id="KW-0378">Hydrolase</keyword>